<keyword evidence="2" id="KW-1185">Reference proteome</keyword>
<dbReference type="RefSeq" id="WP_030819334.1">
    <property type="nucleotide sequence ID" value="NZ_LGCN01000001.1"/>
</dbReference>
<dbReference type="EMBL" id="LGCN01000001">
    <property type="protein sequence ID" value="KOT46826.1"/>
    <property type="molecule type" value="Genomic_DNA"/>
</dbReference>
<proteinExistence type="predicted"/>
<comment type="caution">
    <text evidence="1">The sequence shown here is derived from an EMBL/GenBank/DDBJ whole genome shotgun (WGS) entry which is preliminary data.</text>
</comment>
<dbReference type="OrthoDB" id="4178362at2"/>
<evidence type="ECO:0000313" key="1">
    <source>
        <dbReference type="EMBL" id="KOT46826.1"/>
    </source>
</evidence>
<name>A0A0N0S6L9_9ACTN</name>
<gene>
    <name evidence="1" type="ORF">ADK41_01255</name>
</gene>
<dbReference type="Proteomes" id="UP000037773">
    <property type="component" value="Unassembled WGS sequence"/>
</dbReference>
<protein>
    <submittedName>
        <fullName evidence="1">Uncharacterized protein</fullName>
    </submittedName>
</protein>
<dbReference type="AlphaFoldDB" id="A0A0N0S6L9"/>
<accession>A0A0N0S6L9</accession>
<sequence>MSEDSAAVRTNSPKQQALRLLRRRSFRAGYLAQVIDLAVREVVRSQFDEPDEREATQVQQRLTRYAANGQPGATELARAMLDVKHAIDLVRHGHYRATTVPESGPATTVSAEQLLELITEAGRDRVLAAQGGALVLLAEDEETSTVYRPVSAAEANALRQAARSAKEEAIRLYESAVETLRPHVRMADWSKNDGYGVAVDVANGEVSVQWWPASLPESQELWERGGIRALCAALLSARFTVSERNERAPHPIMLRI</sequence>
<organism evidence="1 2">
    <name type="scientific">Streptomyces caelestis</name>
    <dbReference type="NCBI Taxonomy" id="36816"/>
    <lineage>
        <taxon>Bacteria</taxon>
        <taxon>Bacillati</taxon>
        <taxon>Actinomycetota</taxon>
        <taxon>Actinomycetes</taxon>
        <taxon>Kitasatosporales</taxon>
        <taxon>Streptomycetaceae</taxon>
        <taxon>Streptomyces</taxon>
    </lineage>
</organism>
<evidence type="ECO:0000313" key="2">
    <source>
        <dbReference type="Proteomes" id="UP000037773"/>
    </source>
</evidence>
<reference evidence="1 2" key="1">
    <citation type="submission" date="2015-07" db="EMBL/GenBank/DDBJ databases">
        <authorList>
            <person name="Noorani M."/>
        </authorList>
    </citation>
    <scope>NUCLEOTIDE SEQUENCE [LARGE SCALE GENOMIC DNA]</scope>
    <source>
        <strain evidence="1 2">NRRL B-24567</strain>
    </source>
</reference>
<dbReference type="PATRIC" id="fig|36816.3.peg.273"/>